<dbReference type="EMBL" id="CP116942">
    <property type="protein sequence ID" value="WCO68638.1"/>
    <property type="molecule type" value="Genomic_DNA"/>
</dbReference>
<feature type="transmembrane region" description="Helical" evidence="2">
    <location>
        <begin position="6"/>
        <end position="24"/>
    </location>
</feature>
<keyword evidence="2" id="KW-1133">Transmembrane helix</keyword>
<organism evidence="4 5">
    <name type="scientific">Iamia majanohamensis</name>
    <dbReference type="NCBI Taxonomy" id="467976"/>
    <lineage>
        <taxon>Bacteria</taxon>
        <taxon>Bacillati</taxon>
        <taxon>Actinomycetota</taxon>
        <taxon>Acidimicrobiia</taxon>
        <taxon>Acidimicrobiales</taxon>
        <taxon>Iamiaceae</taxon>
        <taxon>Iamia</taxon>
    </lineage>
</organism>
<dbReference type="PANTHER" id="PTHR33392">
    <property type="entry name" value="POLYISOPRENYL-TEICHOIC ACID--PEPTIDOGLYCAN TEICHOIC ACID TRANSFERASE TAGU"/>
    <property type="match status" value="1"/>
</dbReference>
<gene>
    <name evidence="4" type="ORF">PO878_07835</name>
</gene>
<proteinExistence type="inferred from homology"/>
<evidence type="ECO:0000313" key="4">
    <source>
        <dbReference type="EMBL" id="WCO68638.1"/>
    </source>
</evidence>
<dbReference type="RefSeq" id="WP_272738154.1">
    <property type="nucleotide sequence ID" value="NZ_CP116942.1"/>
</dbReference>
<dbReference type="PANTHER" id="PTHR33392:SF6">
    <property type="entry name" value="POLYISOPRENYL-TEICHOIC ACID--PEPTIDOGLYCAN TEICHOIC ACID TRANSFERASE TAGU"/>
    <property type="match status" value="1"/>
</dbReference>
<dbReference type="AlphaFoldDB" id="A0AAE9YCF2"/>
<keyword evidence="5" id="KW-1185">Reference proteome</keyword>
<evidence type="ECO:0000313" key="5">
    <source>
        <dbReference type="Proteomes" id="UP001216390"/>
    </source>
</evidence>
<dbReference type="InterPro" id="IPR050922">
    <property type="entry name" value="LytR/CpsA/Psr_CW_biosynth"/>
</dbReference>
<dbReference type="Pfam" id="PF03816">
    <property type="entry name" value="LytR_cpsA_psr"/>
    <property type="match status" value="1"/>
</dbReference>
<dbReference type="Gene3D" id="3.40.630.190">
    <property type="entry name" value="LCP protein"/>
    <property type="match status" value="1"/>
</dbReference>
<comment type="similarity">
    <text evidence="1">Belongs to the LytR/CpsA/Psr (LCP) family.</text>
</comment>
<keyword evidence="2" id="KW-0472">Membrane</keyword>
<name>A0AAE9YCF2_9ACTN</name>
<accession>A0AAE9YCF2</accession>
<dbReference type="Proteomes" id="UP001216390">
    <property type="component" value="Chromosome"/>
</dbReference>
<feature type="transmembrane region" description="Helical" evidence="2">
    <location>
        <begin position="45"/>
        <end position="68"/>
    </location>
</feature>
<evidence type="ECO:0000259" key="3">
    <source>
        <dbReference type="Pfam" id="PF03816"/>
    </source>
</evidence>
<dbReference type="KEGG" id="ima:PO878_07835"/>
<reference evidence="4" key="1">
    <citation type="submission" date="2023-01" db="EMBL/GenBank/DDBJ databases">
        <title>The diversity of Class Acidimicrobiia in South China Sea sediment environments and the proposal of Iamia marina sp. nov., a novel species of the genus Iamia.</title>
        <authorList>
            <person name="He Y."/>
            <person name="Tian X."/>
        </authorList>
    </citation>
    <scope>NUCLEOTIDE SEQUENCE</scope>
    <source>
        <strain evidence="4">DSM 19957</strain>
    </source>
</reference>
<feature type="domain" description="Cell envelope-related transcriptional attenuator" evidence="3">
    <location>
        <begin position="112"/>
        <end position="266"/>
    </location>
</feature>
<dbReference type="NCBIfam" id="TIGR00350">
    <property type="entry name" value="lytR_cpsA_psr"/>
    <property type="match status" value="1"/>
</dbReference>
<evidence type="ECO:0000256" key="2">
    <source>
        <dbReference type="SAM" id="Phobius"/>
    </source>
</evidence>
<dbReference type="InterPro" id="IPR004474">
    <property type="entry name" value="LytR_CpsA_psr"/>
</dbReference>
<protein>
    <submittedName>
        <fullName evidence="4">LCP family protein</fullName>
    </submittedName>
</protein>
<sequence length="342" mass="36408">MVTAIVFVVGLVQGLLVVGAVVAFRGRRTLTTDGRPGRRRGALRIGLGLVAVAAVLGLLAVEAGWFYAVAQWDKVERVDVDVDGESVLEGGDGGTNYLLVGTDNREGVDGNRSDTIMVLRTGDGPARILSLPRDLLVPIVGREDQTPTLINSAYNDGPVALILTVEQSVGIPIDRYIEIGFDSFAGVVDAVGGVVIDFPNPAFDVKSGLDVKQAGPVELNGEQALAYVRSRTFTEVIDGTEVTDPTGDLGRVQRQQRFLRAVLSEAGSSRDPFALNDVGQALLGGIRVDNHMTLVDALRFAWSMGQLDPQPTTLPTVPAPSDPNRLVLQQPEADALIQDFST</sequence>
<keyword evidence="2" id="KW-0812">Transmembrane</keyword>
<evidence type="ECO:0000256" key="1">
    <source>
        <dbReference type="ARBA" id="ARBA00006068"/>
    </source>
</evidence>